<sequence length="482" mass="52593">MAREAIGCEAMRTGLARSRREFLRAGGLGLLGLNLPTLLDARARTRASALPVGPESFGKAKAVILLFMWGGPAQQETWDLKPEAPEQVRGEFRPIETNVPGLMISEHFPNLAKRADKLAVIRSVHHKDVNHTTATHELLTGHPIPRAGGGLFSEDWPHYGAVLEQIDHFGRRSPLPPYVQFMPVSTDGAPRFVEQSHGQGAGWLGPALNPFSIDHDPSLPTYDVGDFRLPAEVGPTRRDVREGLLQVVERQARHLEQSPQVDAMASHYERAHALLTDPKAMKAFDLSGEDPRLRERYGMHAHGQAVLQARRLVEAGVPLTTVFWQNDGITNVSVYWDTHNRNFIDLKDRLMPPADQAFSALLDDLEARGLLDETLVVWTGEFGRTPKVGQSVVGGAGAGRDGRDHWAHCFSTVLAGAGIRGGTVYGASDRWAAYPARDPVTPADIAATIYHCLGVDPDLELVDTLGRPLRLCNGTPIGGVLG</sequence>
<dbReference type="KEGG" id="tpla:ElP_09070"/>
<protein>
    <recommendedName>
        <fullName evidence="3">Sulfatase</fullName>
    </recommendedName>
</protein>
<reference evidence="1 2" key="1">
    <citation type="submission" date="2019-02" db="EMBL/GenBank/DDBJ databases">
        <title>Deep-cultivation of Planctomycetes and their phenomic and genomic characterization uncovers novel biology.</title>
        <authorList>
            <person name="Wiegand S."/>
            <person name="Jogler M."/>
            <person name="Boedeker C."/>
            <person name="Pinto D."/>
            <person name="Vollmers J."/>
            <person name="Rivas-Marin E."/>
            <person name="Kohn T."/>
            <person name="Peeters S.H."/>
            <person name="Heuer A."/>
            <person name="Rast P."/>
            <person name="Oberbeckmann S."/>
            <person name="Bunk B."/>
            <person name="Jeske O."/>
            <person name="Meyerdierks A."/>
            <person name="Storesund J.E."/>
            <person name="Kallscheuer N."/>
            <person name="Luecker S."/>
            <person name="Lage O.M."/>
            <person name="Pohl T."/>
            <person name="Merkel B.J."/>
            <person name="Hornburger P."/>
            <person name="Mueller R.-W."/>
            <person name="Bruemmer F."/>
            <person name="Labrenz M."/>
            <person name="Spormann A.M."/>
            <person name="Op den Camp H."/>
            <person name="Overmann J."/>
            <person name="Amann R."/>
            <person name="Jetten M.S.M."/>
            <person name="Mascher T."/>
            <person name="Medema M.H."/>
            <person name="Devos D.P."/>
            <person name="Kaster A.-K."/>
            <person name="Ovreas L."/>
            <person name="Rohde M."/>
            <person name="Galperin M.Y."/>
            <person name="Jogler C."/>
        </authorList>
    </citation>
    <scope>NUCLEOTIDE SEQUENCE [LARGE SCALE GENOMIC DNA]</scope>
    <source>
        <strain evidence="1 2">ElP</strain>
    </source>
</reference>
<dbReference type="PROSITE" id="PS51318">
    <property type="entry name" value="TAT"/>
    <property type="match status" value="1"/>
</dbReference>
<dbReference type="InterPro" id="IPR010869">
    <property type="entry name" value="DUF1501"/>
</dbReference>
<dbReference type="SUPFAM" id="SSF53649">
    <property type="entry name" value="Alkaline phosphatase-like"/>
    <property type="match status" value="1"/>
</dbReference>
<dbReference type="InterPro" id="IPR006311">
    <property type="entry name" value="TAT_signal"/>
</dbReference>
<dbReference type="Pfam" id="PF07394">
    <property type="entry name" value="DUF1501"/>
    <property type="match status" value="1"/>
</dbReference>
<proteinExistence type="predicted"/>
<dbReference type="Proteomes" id="UP000317835">
    <property type="component" value="Chromosome"/>
</dbReference>
<accession>A0A518GWU4</accession>
<dbReference type="PANTHER" id="PTHR43737">
    <property type="entry name" value="BLL7424 PROTEIN"/>
    <property type="match status" value="1"/>
</dbReference>
<dbReference type="EMBL" id="CP036426">
    <property type="protein sequence ID" value="QDV33065.1"/>
    <property type="molecule type" value="Genomic_DNA"/>
</dbReference>
<gene>
    <name evidence="1" type="ORF">ElP_09070</name>
</gene>
<dbReference type="AlphaFoldDB" id="A0A518GWU4"/>
<evidence type="ECO:0008006" key="3">
    <source>
        <dbReference type="Google" id="ProtNLM"/>
    </source>
</evidence>
<evidence type="ECO:0000313" key="1">
    <source>
        <dbReference type="EMBL" id="QDV33065.1"/>
    </source>
</evidence>
<dbReference type="Gene3D" id="3.40.720.10">
    <property type="entry name" value="Alkaline Phosphatase, subunit A"/>
    <property type="match status" value="1"/>
</dbReference>
<organism evidence="1 2">
    <name type="scientific">Tautonia plasticadhaerens</name>
    <dbReference type="NCBI Taxonomy" id="2527974"/>
    <lineage>
        <taxon>Bacteria</taxon>
        <taxon>Pseudomonadati</taxon>
        <taxon>Planctomycetota</taxon>
        <taxon>Planctomycetia</taxon>
        <taxon>Isosphaerales</taxon>
        <taxon>Isosphaeraceae</taxon>
        <taxon>Tautonia</taxon>
    </lineage>
</organism>
<dbReference type="RefSeq" id="WP_197446709.1">
    <property type="nucleotide sequence ID" value="NZ_CP036426.1"/>
</dbReference>
<evidence type="ECO:0000313" key="2">
    <source>
        <dbReference type="Proteomes" id="UP000317835"/>
    </source>
</evidence>
<dbReference type="InterPro" id="IPR017850">
    <property type="entry name" value="Alkaline_phosphatase_core_sf"/>
</dbReference>
<keyword evidence="2" id="KW-1185">Reference proteome</keyword>
<dbReference type="PANTHER" id="PTHR43737:SF1">
    <property type="entry name" value="DUF1501 DOMAIN-CONTAINING PROTEIN"/>
    <property type="match status" value="1"/>
</dbReference>
<name>A0A518GWU4_9BACT</name>